<dbReference type="OrthoDB" id="9773459at2"/>
<evidence type="ECO:0000256" key="2">
    <source>
        <dbReference type="ARBA" id="ARBA00009226"/>
    </source>
</evidence>
<keyword evidence="10" id="KW-0969">Cilium</keyword>
<dbReference type="Gene3D" id="2.30.330.10">
    <property type="entry name" value="SpoA-like"/>
    <property type="match status" value="1"/>
</dbReference>
<accession>A0A271IYI3</accession>
<name>A0A271IYI3_9BACT</name>
<dbReference type="PANTHER" id="PTHR43484">
    <property type="match status" value="1"/>
</dbReference>
<reference evidence="10 11" key="1">
    <citation type="submission" date="2016-11" db="EMBL/GenBank/DDBJ databases">
        <title>Study of marine rhodopsin-containing bacteria.</title>
        <authorList>
            <person name="Yoshizawa S."/>
            <person name="Kumagai Y."/>
            <person name="Kogure K."/>
        </authorList>
    </citation>
    <scope>NUCLEOTIDE SEQUENCE [LARGE SCALE GENOMIC DNA]</scope>
    <source>
        <strain evidence="10 11">SAORIC-28</strain>
    </source>
</reference>
<feature type="domain" description="Flagellar motor switch protein FliN-like C-terminal" evidence="9">
    <location>
        <begin position="40"/>
        <end position="107"/>
    </location>
</feature>
<dbReference type="PANTHER" id="PTHR43484:SF1">
    <property type="entry name" value="FLAGELLAR MOTOR SWITCH PROTEIN FLIN"/>
    <property type="match status" value="1"/>
</dbReference>
<evidence type="ECO:0000313" key="11">
    <source>
        <dbReference type="Proteomes" id="UP000216339"/>
    </source>
</evidence>
<dbReference type="InterPro" id="IPR036429">
    <property type="entry name" value="SpoA-like_sf"/>
</dbReference>
<dbReference type="GO" id="GO:0005886">
    <property type="term" value="C:plasma membrane"/>
    <property type="evidence" value="ECO:0007669"/>
    <property type="project" value="UniProtKB-SubCell"/>
</dbReference>
<proteinExistence type="inferred from homology"/>
<keyword evidence="10" id="KW-0282">Flagellum</keyword>
<dbReference type="GO" id="GO:0003774">
    <property type="term" value="F:cytoskeletal motor activity"/>
    <property type="evidence" value="ECO:0007669"/>
    <property type="project" value="InterPro"/>
</dbReference>
<keyword evidence="7" id="KW-0472">Membrane</keyword>
<evidence type="ECO:0000256" key="7">
    <source>
        <dbReference type="ARBA" id="ARBA00023136"/>
    </source>
</evidence>
<dbReference type="AlphaFoldDB" id="A0A271IYI3"/>
<evidence type="ECO:0000313" key="10">
    <source>
        <dbReference type="EMBL" id="PAP75755.1"/>
    </source>
</evidence>
<dbReference type="InterPro" id="IPR012826">
    <property type="entry name" value="FliN"/>
</dbReference>
<evidence type="ECO:0000256" key="3">
    <source>
        <dbReference type="ARBA" id="ARBA00021897"/>
    </source>
</evidence>
<dbReference type="Pfam" id="PF01052">
    <property type="entry name" value="FliMN_C"/>
    <property type="match status" value="1"/>
</dbReference>
<dbReference type="GO" id="GO:0009425">
    <property type="term" value="C:bacterial-type flagellum basal body"/>
    <property type="evidence" value="ECO:0007669"/>
    <property type="project" value="InterPro"/>
</dbReference>
<keyword evidence="11" id="KW-1185">Reference proteome</keyword>
<feature type="region of interest" description="Disordered" evidence="8">
    <location>
        <begin position="1"/>
        <end position="30"/>
    </location>
</feature>
<dbReference type="GO" id="GO:0006935">
    <property type="term" value="P:chemotaxis"/>
    <property type="evidence" value="ECO:0007669"/>
    <property type="project" value="UniProtKB-KW"/>
</dbReference>
<evidence type="ECO:0000259" key="9">
    <source>
        <dbReference type="Pfam" id="PF01052"/>
    </source>
</evidence>
<keyword evidence="6" id="KW-0283">Flagellar rotation</keyword>
<dbReference type="EMBL" id="MQWD01000001">
    <property type="protein sequence ID" value="PAP75755.1"/>
    <property type="molecule type" value="Genomic_DNA"/>
</dbReference>
<comment type="similarity">
    <text evidence="2">Belongs to the FliN/MopA/SpaO family.</text>
</comment>
<keyword evidence="5" id="KW-0145">Chemotaxis</keyword>
<comment type="caution">
    <text evidence="10">The sequence shown here is derived from an EMBL/GenBank/DDBJ whole genome shotgun (WGS) entry which is preliminary data.</text>
</comment>
<dbReference type="InterPro" id="IPR001543">
    <property type="entry name" value="FliN-like_C"/>
</dbReference>
<evidence type="ECO:0000256" key="1">
    <source>
        <dbReference type="ARBA" id="ARBA00004413"/>
    </source>
</evidence>
<dbReference type="InterPro" id="IPR051469">
    <property type="entry name" value="FliN/MopA/SpaO"/>
</dbReference>
<dbReference type="GO" id="GO:0071973">
    <property type="term" value="P:bacterial-type flagellum-dependent cell motility"/>
    <property type="evidence" value="ECO:0007669"/>
    <property type="project" value="InterPro"/>
</dbReference>
<dbReference type="Proteomes" id="UP000216339">
    <property type="component" value="Unassembled WGS sequence"/>
</dbReference>
<evidence type="ECO:0000256" key="5">
    <source>
        <dbReference type="ARBA" id="ARBA00022500"/>
    </source>
</evidence>
<evidence type="ECO:0000256" key="8">
    <source>
        <dbReference type="SAM" id="MobiDB-lite"/>
    </source>
</evidence>
<gene>
    <name evidence="10" type="ORF">BSZ37_04530</name>
</gene>
<dbReference type="PRINTS" id="PR00956">
    <property type="entry name" value="FLGMOTORFLIN"/>
</dbReference>
<protein>
    <recommendedName>
        <fullName evidence="3">Flagellar motor switch protein FliN</fullName>
    </recommendedName>
</protein>
<keyword evidence="4" id="KW-1003">Cell membrane</keyword>
<sequence>MTETADLPLAPASLPDLSDSQTAPAGASAPPAAAASLGLLADVEIELSVEFGRRRMPLGEIARLDVGSVVELDTLAGEPLVIYANGRRIATGEAVVIGGQFGVRIQSLSGPAAG</sequence>
<organism evidence="10 11">
    <name type="scientific">Rubrivirga marina</name>
    <dbReference type="NCBI Taxonomy" id="1196024"/>
    <lineage>
        <taxon>Bacteria</taxon>
        <taxon>Pseudomonadati</taxon>
        <taxon>Rhodothermota</taxon>
        <taxon>Rhodothermia</taxon>
        <taxon>Rhodothermales</taxon>
        <taxon>Rubricoccaceae</taxon>
        <taxon>Rubrivirga</taxon>
    </lineage>
</organism>
<dbReference type="SUPFAM" id="SSF101801">
    <property type="entry name" value="Surface presentation of antigens (SPOA)"/>
    <property type="match status" value="1"/>
</dbReference>
<dbReference type="NCBIfam" id="TIGR02480">
    <property type="entry name" value="fliN"/>
    <property type="match status" value="1"/>
</dbReference>
<comment type="subcellular location">
    <subcellularLocation>
        <location evidence="1">Cell membrane</location>
        <topology evidence="1">Peripheral membrane protein</topology>
        <orientation evidence="1">Cytoplasmic side</orientation>
    </subcellularLocation>
</comment>
<evidence type="ECO:0000256" key="6">
    <source>
        <dbReference type="ARBA" id="ARBA00022779"/>
    </source>
</evidence>
<dbReference type="RefSeq" id="WP_095509399.1">
    <property type="nucleotide sequence ID" value="NZ_MQWD01000001.1"/>
</dbReference>
<keyword evidence="10" id="KW-0966">Cell projection</keyword>
<dbReference type="InterPro" id="IPR001172">
    <property type="entry name" value="FliN_T3SS_HrcQb"/>
</dbReference>
<evidence type="ECO:0000256" key="4">
    <source>
        <dbReference type="ARBA" id="ARBA00022475"/>
    </source>
</evidence>